<protein>
    <submittedName>
        <fullName evidence="2">Helix-turn-helix domain-containing protein</fullName>
    </submittedName>
</protein>
<dbReference type="RefSeq" id="WP_121243888.1">
    <property type="nucleotide sequence ID" value="NZ_JANHOH010000001.1"/>
</dbReference>
<sequence>MSAEIITKEDLQLFKEDLLKEIKLLIQKPDNLNNEWLRTRQVRQMLSISPNTLQGLRISGKLRSTKVGSIHYYRATEVRRLLEGS</sequence>
<proteinExistence type="predicted"/>
<dbReference type="PANTHER" id="PTHR34585:SF22">
    <property type="entry name" value="HELIX-TURN-HELIX DOMAIN-CONTAINING PROTEIN"/>
    <property type="match status" value="1"/>
</dbReference>
<evidence type="ECO:0000313" key="3">
    <source>
        <dbReference type="Proteomes" id="UP001204376"/>
    </source>
</evidence>
<dbReference type="Proteomes" id="UP001204376">
    <property type="component" value="Unassembled WGS sequence"/>
</dbReference>
<organism evidence="2 3">
    <name type="scientific">Mucilaginibacter aquariorum</name>
    <dbReference type="NCBI Taxonomy" id="2967225"/>
    <lineage>
        <taxon>Bacteria</taxon>
        <taxon>Pseudomonadati</taxon>
        <taxon>Bacteroidota</taxon>
        <taxon>Sphingobacteriia</taxon>
        <taxon>Sphingobacteriales</taxon>
        <taxon>Sphingobacteriaceae</taxon>
        <taxon>Mucilaginibacter</taxon>
    </lineage>
</organism>
<dbReference type="PANTHER" id="PTHR34585">
    <property type="match status" value="1"/>
</dbReference>
<evidence type="ECO:0000259" key="1">
    <source>
        <dbReference type="Pfam" id="PF12728"/>
    </source>
</evidence>
<comment type="caution">
    <text evidence="2">The sequence shown here is derived from an EMBL/GenBank/DDBJ whole genome shotgun (WGS) entry which is preliminary data.</text>
</comment>
<feature type="domain" description="Helix-turn-helix" evidence="1">
    <location>
        <begin position="36"/>
        <end position="84"/>
    </location>
</feature>
<accession>A0ABT1SZC1</accession>
<reference evidence="2 3" key="1">
    <citation type="submission" date="2022-07" db="EMBL/GenBank/DDBJ databases">
        <title>Mucilaginibacter sp. JC4.</title>
        <authorList>
            <person name="Le V."/>
            <person name="Ko S.-R."/>
            <person name="Ahn C.-Y."/>
            <person name="Oh H.-M."/>
        </authorList>
    </citation>
    <scope>NUCLEOTIDE SEQUENCE [LARGE SCALE GENOMIC DNA]</scope>
    <source>
        <strain evidence="2 3">JC4</strain>
    </source>
</reference>
<keyword evidence="3" id="KW-1185">Reference proteome</keyword>
<dbReference type="EMBL" id="JANHOH010000001">
    <property type="protein sequence ID" value="MCQ6957700.1"/>
    <property type="molecule type" value="Genomic_DNA"/>
</dbReference>
<evidence type="ECO:0000313" key="2">
    <source>
        <dbReference type="EMBL" id="MCQ6957700.1"/>
    </source>
</evidence>
<gene>
    <name evidence="2" type="ORF">NPE20_07020</name>
</gene>
<name>A0ABT1SZC1_9SPHI</name>
<dbReference type="InterPro" id="IPR041657">
    <property type="entry name" value="HTH_17"/>
</dbReference>
<dbReference type="Pfam" id="PF12728">
    <property type="entry name" value="HTH_17"/>
    <property type="match status" value="1"/>
</dbReference>